<dbReference type="Proteomes" id="UP000502092">
    <property type="component" value="Segment"/>
</dbReference>
<gene>
    <name evidence="1" type="ORF">COHAPHLL_00389</name>
</gene>
<proteinExistence type="predicted"/>
<accession>A0A6H0XAC9</accession>
<reference evidence="1 2" key="1">
    <citation type="submission" date="2020-03" db="EMBL/GenBank/DDBJ databases">
        <authorList>
            <person name="Ni P."/>
            <person name="Yin Y."/>
        </authorList>
    </citation>
    <scope>NUCLEOTIDE SEQUENCE [LARGE SCALE GENOMIC DNA]</scope>
</reference>
<dbReference type="EMBL" id="MT135026">
    <property type="protein sequence ID" value="QIW91225.1"/>
    <property type="molecule type" value="Genomic_DNA"/>
</dbReference>
<sequence length="108" mass="12496">MSQMEYNKGVLHPTSKSIEELAEELVTDLPSYYDSKVEYLLDNHVDCGLVLVCDKPYTVTFEAEREDLYHLARADVQENGDIHFETYHYNGGAHWTEVVEDALREVKQ</sequence>
<evidence type="ECO:0000313" key="2">
    <source>
        <dbReference type="Proteomes" id="UP000502092"/>
    </source>
</evidence>
<name>A0A6H0XAC9_9CAUD</name>
<protein>
    <submittedName>
        <fullName evidence="1">Uncharacterized protein</fullName>
    </submittedName>
</protein>
<evidence type="ECO:0000313" key="1">
    <source>
        <dbReference type="EMBL" id="QIW91225.1"/>
    </source>
</evidence>
<organism evidence="1 2">
    <name type="scientific">Vibrio phage V09</name>
    <dbReference type="NCBI Taxonomy" id="2724327"/>
    <lineage>
        <taxon>Viruses</taxon>
        <taxon>Duplodnaviria</taxon>
        <taxon>Heunggongvirae</taxon>
        <taxon>Uroviricota</taxon>
        <taxon>Caudoviricetes</taxon>
        <taxon>Pantevenvirales</taxon>
        <taxon>Straboviridae</taxon>
        <taxon>Schizotequatrovirus</taxon>
        <taxon>Schizotequatrovirus KVP40</taxon>
    </lineage>
</organism>